<dbReference type="Gene3D" id="1.20.120.160">
    <property type="entry name" value="HPT domain"/>
    <property type="match status" value="1"/>
</dbReference>
<dbReference type="Pfam" id="PF01627">
    <property type="entry name" value="Hpt"/>
    <property type="match status" value="1"/>
</dbReference>
<dbReference type="InterPro" id="IPR036641">
    <property type="entry name" value="HPT_dom_sf"/>
</dbReference>
<accession>A0ABU2BJI8</accession>
<dbReference type="RefSeq" id="WP_310289842.1">
    <property type="nucleotide sequence ID" value="NZ_BAAAWO010000001.1"/>
</dbReference>
<evidence type="ECO:0000313" key="3">
    <source>
        <dbReference type="Proteomes" id="UP001183817"/>
    </source>
</evidence>
<sequence>MELQPISPDAVVCAQTLGKLCAELGPESVNEFISQFRSLWPTRIGRLNKAIADNDRAAGEDSALSLKSAATMVGAHDLATLAVQLQAAFRTDNQALQGSLVGRIEGAGNAILAELTKPGFPEHALDMYRRSA</sequence>
<reference evidence="2 3" key="1">
    <citation type="submission" date="2023-07" db="EMBL/GenBank/DDBJ databases">
        <title>Sequencing the genomes of 1000 actinobacteria strains.</title>
        <authorList>
            <person name="Klenk H.-P."/>
        </authorList>
    </citation>
    <scope>NUCLEOTIDE SEQUENCE [LARGE SCALE GENOMIC DNA]</scope>
    <source>
        <strain evidence="2 3">DSM 20167</strain>
    </source>
</reference>
<feature type="domain" description="HPt" evidence="1">
    <location>
        <begin position="31"/>
        <end position="105"/>
    </location>
</feature>
<dbReference type="SUPFAM" id="SSF47226">
    <property type="entry name" value="Histidine-containing phosphotransfer domain, HPT domain"/>
    <property type="match status" value="1"/>
</dbReference>
<dbReference type="Proteomes" id="UP001183817">
    <property type="component" value="Unassembled WGS sequence"/>
</dbReference>
<evidence type="ECO:0000259" key="1">
    <source>
        <dbReference type="Pfam" id="PF01627"/>
    </source>
</evidence>
<dbReference type="EMBL" id="JAVDYI010000001">
    <property type="protein sequence ID" value="MDR7358139.1"/>
    <property type="molecule type" value="Genomic_DNA"/>
</dbReference>
<protein>
    <submittedName>
        <fullName evidence="2">HPt (Histidine-containing phosphotransfer) domain-containing protein</fullName>
    </submittedName>
</protein>
<comment type="caution">
    <text evidence="2">The sequence shown here is derived from an EMBL/GenBank/DDBJ whole genome shotgun (WGS) entry which is preliminary data.</text>
</comment>
<evidence type="ECO:0000313" key="2">
    <source>
        <dbReference type="EMBL" id="MDR7358139.1"/>
    </source>
</evidence>
<gene>
    <name evidence="2" type="ORF">J2S64_001830</name>
</gene>
<proteinExistence type="predicted"/>
<organism evidence="2 3">
    <name type="scientific">Paeniglutamicibacter sulfureus</name>
    <dbReference type="NCBI Taxonomy" id="43666"/>
    <lineage>
        <taxon>Bacteria</taxon>
        <taxon>Bacillati</taxon>
        <taxon>Actinomycetota</taxon>
        <taxon>Actinomycetes</taxon>
        <taxon>Micrococcales</taxon>
        <taxon>Micrococcaceae</taxon>
        <taxon>Paeniglutamicibacter</taxon>
    </lineage>
</organism>
<name>A0ABU2BJI8_9MICC</name>
<dbReference type="InterPro" id="IPR008207">
    <property type="entry name" value="Sig_transdc_His_kin_Hpt_dom"/>
</dbReference>
<keyword evidence="3" id="KW-1185">Reference proteome</keyword>